<protein>
    <submittedName>
        <fullName evidence="2">THAP-type domain-containing protein</fullName>
    </submittedName>
</protein>
<feature type="domain" description="Transposable element P transposase-like RNase H" evidence="1">
    <location>
        <begin position="369"/>
        <end position="505"/>
    </location>
</feature>
<dbReference type="Proteomes" id="UP000478052">
    <property type="component" value="Unassembled WGS sequence"/>
</dbReference>
<feature type="non-terminal residue" evidence="2">
    <location>
        <position position="1"/>
    </location>
</feature>
<reference evidence="2 3" key="1">
    <citation type="submission" date="2019-08" db="EMBL/GenBank/DDBJ databases">
        <title>Whole genome of Aphis craccivora.</title>
        <authorList>
            <person name="Voronova N.V."/>
            <person name="Shulinski R.S."/>
            <person name="Bandarenka Y.V."/>
            <person name="Zhorov D.G."/>
            <person name="Warner D."/>
        </authorList>
    </citation>
    <scope>NUCLEOTIDE SEQUENCE [LARGE SCALE GENOMIC DNA]</scope>
    <source>
        <strain evidence="2">180601</strain>
        <tissue evidence="2">Whole Body</tissue>
    </source>
</reference>
<proteinExistence type="predicted"/>
<accession>A0A6G0Y7G0</accession>
<dbReference type="OrthoDB" id="6626861at2759"/>
<keyword evidence="3" id="KW-1185">Reference proteome</keyword>
<dbReference type="InterPro" id="IPR048365">
    <property type="entry name" value="TNP-like_RNaseH_N"/>
</dbReference>
<evidence type="ECO:0000313" key="3">
    <source>
        <dbReference type="Proteomes" id="UP000478052"/>
    </source>
</evidence>
<dbReference type="AlphaFoldDB" id="A0A6G0Y7G0"/>
<evidence type="ECO:0000259" key="1">
    <source>
        <dbReference type="Pfam" id="PF21787"/>
    </source>
</evidence>
<organism evidence="2 3">
    <name type="scientific">Aphis craccivora</name>
    <name type="common">Cowpea aphid</name>
    <dbReference type="NCBI Taxonomy" id="307492"/>
    <lineage>
        <taxon>Eukaryota</taxon>
        <taxon>Metazoa</taxon>
        <taxon>Ecdysozoa</taxon>
        <taxon>Arthropoda</taxon>
        <taxon>Hexapoda</taxon>
        <taxon>Insecta</taxon>
        <taxon>Pterygota</taxon>
        <taxon>Neoptera</taxon>
        <taxon>Paraneoptera</taxon>
        <taxon>Hemiptera</taxon>
        <taxon>Sternorrhyncha</taxon>
        <taxon>Aphidomorpha</taxon>
        <taxon>Aphidoidea</taxon>
        <taxon>Aphididae</taxon>
        <taxon>Aphidini</taxon>
        <taxon>Aphis</taxon>
        <taxon>Aphis</taxon>
    </lineage>
</organism>
<comment type="caution">
    <text evidence="2">The sequence shown here is derived from an EMBL/GenBank/DDBJ whole genome shotgun (WGS) entry which is preliminary data.</text>
</comment>
<gene>
    <name evidence="2" type="ORF">FWK35_00013384</name>
</gene>
<dbReference type="EMBL" id="VUJU01005746">
    <property type="protein sequence ID" value="KAF0750370.1"/>
    <property type="molecule type" value="Genomic_DNA"/>
</dbReference>
<evidence type="ECO:0000313" key="2">
    <source>
        <dbReference type="EMBL" id="KAF0750370.1"/>
    </source>
</evidence>
<sequence length="565" mass="64490">FRYHFKKEDMVDTWESGTGFSKYTICLKKPRLVKDAFPLSLNLLFAASNVQILGNDFNFSTDVSQKSNSSSISMSSKFIDILVTNIKNEHCYSILDDNNSSLINVTHESHESTVSTNTSGELSSQLNDDLFILPSPKRMKIHKALDFQKLLTKMFLLKPPEKWYYDVSDTKIKVLSFYKLGPYRHDFTRAVEKQFVFTENLQLILYVYNKKIEITDLGFISNVEVKTHEDLQNVIEKFNEIKVCHGSVSSSQFNDIKSSFGHQFVESYGVWRHLKCSTILKDDAINGLEELLKDSNISNSQSDLAHEIFRAAKIKNPKNRRYSENWMLLCMLLQIRSPSGYSFLRNNKILPLPCPNSIRAHLLAVEIGCGFDKKIFKLLKKKFMNKSEQGRQGVIVVDEVFLRESISVNSRTLSYIGLEDYGDEIITNNSQKEKANHALVYMWQSLADNLVQPIAVFVTKGTVKGIDLAKLTIKAIMLMENAGGQVVGLTTDGASTNRTMWGHLGISAKLENFQNYFQNPYDSSRNIFVFSDAPHLLKTIRNRLYEKKTASCKYEYGYPPSLNCK</sequence>
<dbReference type="Pfam" id="PF21787">
    <property type="entry name" value="TNP-like_RNaseH_N"/>
    <property type="match status" value="1"/>
</dbReference>
<name>A0A6G0Y7G0_APHCR</name>